<keyword evidence="3" id="KW-1185">Reference proteome</keyword>
<name>A0ABY7G603_MYAAR</name>
<protein>
    <submittedName>
        <fullName evidence="1">Uncharacterized protein</fullName>
    </submittedName>
</protein>
<dbReference type="EMBL" id="CP111027">
    <property type="protein sequence ID" value="WAR29876.1"/>
    <property type="molecule type" value="Genomic_DNA"/>
</dbReference>
<dbReference type="Proteomes" id="UP001164746">
    <property type="component" value="Chromosome 16"/>
</dbReference>
<gene>
    <name evidence="1" type="ORF">MAR_003436</name>
    <name evidence="2" type="ORF">MAR_003444</name>
</gene>
<dbReference type="EMBL" id="CP111027">
    <property type="protein sequence ID" value="WAR29868.1"/>
    <property type="molecule type" value="Genomic_DNA"/>
</dbReference>
<evidence type="ECO:0000313" key="3">
    <source>
        <dbReference type="Proteomes" id="UP001164746"/>
    </source>
</evidence>
<proteinExistence type="predicted"/>
<dbReference type="PANTHER" id="PTHR31389">
    <property type="entry name" value="LD39211P"/>
    <property type="match status" value="1"/>
</dbReference>
<dbReference type="PANTHER" id="PTHR31389:SF4">
    <property type="entry name" value="LD39211P"/>
    <property type="match status" value="1"/>
</dbReference>
<accession>A0ABY7G603</accession>
<evidence type="ECO:0000313" key="1">
    <source>
        <dbReference type="EMBL" id="WAR29868.1"/>
    </source>
</evidence>
<evidence type="ECO:0000313" key="2">
    <source>
        <dbReference type="EMBL" id="WAR29876.1"/>
    </source>
</evidence>
<organism evidence="1 3">
    <name type="scientific">Mya arenaria</name>
    <name type="common">Soft-shell clam</name>
    <dbReference type="NCBI Taxonomy" id="6604"/>
    <lineage>
        <taxon>Eukaryota</taxon>
        <taxon>Metazoa</taxon>
        <taxon>Spiralia</taxon>
        <taxon>Lophotrochozoa</taxon>
        <taxon>Mollusca</taxon>
        <taxon>Bivalvia</taxon>
        <taxon>Autobranchia</taxon>
        <taxon>Heteroconchia</taxon>
        <taxon>Euheterodonta</taxon>
        <taxon>Imparidentia</taxon>
        <taxon>Neoheterodontei</taxon>
        <taxon>Myida</taxon>
        <taxon>Myoidea</taxon>
        <taxon>Myidae</taxon>
        <taxon>Mya</taxon>
    </lineage>
</organism>
<reference evidence="1" key="1">
    <citation type="submission" date="2022-11" db="EMBL/GenBank/DDBJ databases">
        <title>Centuries of genome instability and evolution in soft-shell clam transmissible cancer (bioRxiv).</title>
        <authorList>
            <person name="Hart S.F.M."/>
            <person name="Yonemitsu M.A."/>
            <person name="Giersch R.M."/>
            <person name="Beal B.F."/>
            <person name="Arriagada G."/>
            <person name="Davis B.W."/>
            <person name="Ostrander E.A."/>
            <person name="Goff S.P."/>
            <person name="Metzger M.J."/>
        </authorList>
    </citation>
    <scope>NUCLEOTIDE SEQUENCE</scope>
    <source>
        <strain evidence="1">MELC-2E11</strain>
        <tissue evidence="1">Siphon/mantle</tissue>
    </source>
</reference>
<sequence length="238" mass="27902">MTSFPVIVTSSSKKFFGSLQGLLKSVYEFVVPKYKDVKVLLFDMGLTTEQVAQEALREFNWVWWMDSSARIITSDLDRALQYSIENSMLFFTYDQTSNIAKHTDIRTMLHLREDRCKYRYFGEIEAGFVLYHFDDVTKTVVDSWSACALTERCISPSRVSKWPMKVSAREIIRSVLVSEWPMKVSAREIIRRVLVSEWPMKVSAREIIRRVLVSEWPMKVSAREIIRRVLVFDFPMAR</sequence>
<feature type="non-terminal residue" evidence="1">
    <location>
        <position position="1"/>
    </location>
</feature>